<feature type="compositionally biased region" description="Low complexity" evidence="1">
    <location>
        <begin position="30"/>
        <end position="45"/>
    </location>
</feature>
<dbReference type="PaxDb" id="4113-PGSC0003DMT400089183"/>
<reference evidence="2" key="2">
    <citation type="submission" date="2015-06" db="UniProtKB">
        <authorList>
            <consortium name="EnsemblPlants"/>
        </authorList>
    </citation>
    <scope>IDENTIFICATION</scope>
    <source>
        <strain evidence="2">DM1-3 516 R44</strain>
    </source>
</reference>
<dbReference type="AlphaFoldDB" id="M1DHL9"/>
<feature type="region of interest" description="Disordered" evidence="1">
    <location>
        <begin position="91"/>
        <end position="116"/>
    </location>
</feature>
<dbReference type="Proteomes" id="UP000011115">
    <property type="component" value="Unassembled WGS sequence"/>
</dbReference>
<name>M1DHL9_SOLTU</name>
<accession>M1DHL9</accession>
<keyword evidence="3" id="KW-1185">Reference proteome</keyword>
<evidence type="ECO:0000313" key="2">
    <source>
        <dbReference type="EnsemblPlants" id="PGSC0003DMT400089183"/>
    </source>
</evidence>
<proteinExistence type="predicted"/>
<dbReference type="InParanoid" id="M1DHL9"/>
<feature type="compositionally biased region" description="Acidic residues" evidence="1">
    <location>
        <begin position="100"/>
        <end position="114"/>
    </location>
</feature>
<dbReference type="Gramene" id="PGSC0003DMT400089183">
    <property type="protein sequence ID" value="PGSC0003DMT400089183"/>
    <property type="gene ID" value="PGSC0003DMG400038754"/>
</dbReference>
<protein>
    <submittedName>
        <fullName evidence="2">Uncharacterized protein</fullName>
    </submittedName>
</protein>
<organism evidence="2 3">
    <name type="scientific">Solanum tuberosum</name>
    <name type="common">Potato</name>
    <dbReference type="NCBI Taxonomy" id="4113"/>
    <lineage>
        <taxon>Eukaryota</taxon>
        <taxon>Viridiplantae</taxon>
        <taxon>Streptophyta</taxon>
        <taxon>Embryophyta</taxon>
        <taxon>Tracheophyta</taxon>
        <taxon>Spermatophyta</taxon>
        <taxon>Magnoliopsida</taxon>
        <taxon>eudicotyledons</taxon>
        <taxon>Gunneridae</taxon>
        <taxon>Pentapetalae</taxon>
        <taxon>asterids</taxon>
        <taxon>lamiids</taxon>
        <taxon>Solanales</taxon>
        <taxon>Solanaceae</taxon>
        <taxon>Solanoideae</taxon>
        <taxon>Solaneae</taxon>
        <taxon>Solanum</taxon>
    </lineage>
</organism>
<evidence type="ECO:0000256" key="1">
    <source>
        <dbReference type="SAM" id="MobiDB-lite"/>
    </source>
</evidence>
<dbReference type="EnsemblPlants" id="PGSC0003DMT400089183">
    <property type="protein sequence ID" value="PGSC0003DMT400089183"/>
    <property type="gene ID" value="PGSC0003DMG400038754"/>
</dbReference>
<evidence type="ECO:0000313" key="3">
    <source>
        <dbReference type="Proteomes" id="UP000011115"/>
    </source>
</evidence>
<reference evidence="3" key="1">
    <citation type="journal article" date="2011" name="Nature">
        <title>Genome sequence and analysis of the tuber crop potato.</title>
        <authorList>
            <consortium name="The Potato Genome Sequencing Consortium"/>
        </authorList>
    </citation>
    <scope>NUCLEOTIDE SEQUENCE [LARGE SCALE GENOMIC DNA]</scope>
    <source>
        <strain evidence="3">cv. DM1-3 516 R44</strain>
    </source>
</reference>
<dbReference type="HOGENOM" id="CLU_1941838_0_0_1"/>
<feature type="region of interest" description="Disordered" evidence="1">
    <location>
        <begin position="9"/>
        <end position="45"/>
    </location>
</feature>
<sequence length="130" mass="14217">MVDPTFLEVDAAHPTPSLEQSCTPQPHPLPSTSATLSTSSTSTYASHPSLTQVLIYKIGNLARSANAKGEVPLIEMPEIVPHFELRVDAPTSIAEQPTNVEDDVSDDDVVEETNEEKFMRDNENVIIETQ</sequence>